<evidence type="ECO:0000313" key="3">
    <source>
        <dbReference type="Proteomes" id="UP000800039"/>
    </source>
</evidence>
<organism evidence="2 3">
    <name type="scientific">Cucurbitaria berberidis CBS 394.84</name>
    <dbReference type="NCBI Taxonomy" id="1168544"/>
    <lineage>
        <taxon>Eukaryota</taxon>
        <taxon>Fungi</taxon>
        <taxon>Dikarya</taxon>
        <taxon>Ascomycota</taxon>
        <taxon>Pezizomycotina</taxon>
        <taxon>Dothideomycetes</taxon>
        <taxon>Pleosporomycetidae</taxon>
        <taxon>Pleosporales</taxon>
        <taxon>Pleosporineae</taxon>
        <taxon>Cucurbitariaceae</taxon>
        <taxon>Cucurbitaria</taxon>
    </lineage>
</organism>
<name>A0A9P4G6V2_9PLEO</name>
<dbReference type="InterPro" id="IPR046797">
    <property type="entry name" value="PDDEXK_12"/>
</dbReference>
<dbReference type="Proteomes" id="UP000800039">
    <property type="component" value="Unassembled WGS sequence"/>
</dbReference>
<accession>A0A9P4G6V2</accession>
<dbReference type="OrthoDB" id="3797383at2759"/>
<proteinExistence type="predicted"/>
<gene>
    <name evidence="2" type="ORF">K460DRAFT_371339</name>
</gene>
<reference evidence="2" key="1">
    <citation type="submission" date="2020-01" db="EMBL/GenBank/DDBJ databases">
        <authorList>
            <consortium name="DOE Joint Genome Institute"/>
            <person name="Haridas S."/>
            <person name="Albert R."/>
            <person name="Binder M."/>
            <person name="Bloem J."/>
            <person name="Labutti K."/>
            <person name="Salamov A."/>
            <person name="Andreopoulos B."/>
            <person name="Baker S.E."/>
            <person name="Barry K."/>
            <person name="Bills G."/>
            <person name="Bluhm B.H."/>
            <person name="Cannon C."/>
            <person name="Castanera R."/>
            <person name="Culley D.E."/>
            <person name="Daum C."/>
            <person name="Ezra D."/>
            <person name="Gonzalez J.B."/>
            <person name="Henrissat B."/>
            <person name="Kuo A."/>
            <person name="Liang C."/>
            <person name="Lipzen A."/>
            <person name="Lutzoni F."/>
            <person name="Magnuson J."/>
            <person name="Mondo S."/>
            <person name="Nolan M."/>
            <person name="Ohm R."/>
            <person name="Pangilinan J."/>
            <person name="Park H.-J."/>
            <person name="Ramirez L."/>
            <person name="Alfaro M."/>
            <person name="Sun H."/>
            <person name="Tritt A."/>
            <person name="Yoshinaga Y."/>
            <person name="Zwiers L.-H."/>
            <person name="Turgeon B.G."/>
            <person name="Goodwin S.B."/>
            <person name="Spatafora J.W."/>
            <person name="Crous P.W."/>
            <person name="Grigoriev I.V."/>
        </authorList>
    </citation>
    <scope>NUCLEOTIDE SEQUENCE</scope>
    <source>
        <strain evidence="2">CBS 394.84</strain>
    </source>
</reference>
<feature type="domain" description="PD-(D/E)XK nuclease-like" evidence="1">
    <location>
        <begin position="1"/>
        <end position="42"/>
    </location>
</feature>
<dbReference type="EMBL" id="ML976620">
    <property type="protein sequence ID" value="KAF1840122.1"/>
    <property type="molecule type" value="Genomic_DNA"/>
</dbReference>
<keyword evidence="3" id="KW-1185">Reference proteome</keyword>
<evidence type="ECO:0000259" key="1">
    <source>
        <dbReference type="Pfam" id="PF20516"/>
    </source>
</evidence>
<dbReference type="RefSeq" id="XP_040782685.1">
    <property type="nucleotide sequence ID" value="XM_040934334.1"/>
</dbReference>
<dbReference type="AlphaFoldDB" id="A0A9P4G6V2"/>
<dbReference type="Pfam" id="PF20516">
    <property type="entry name" value="PDDEXK_12"/>
    <property type="match status" value="1"/>
</dbReference>
<evidence type="ECO:0000313" key="2">
    <source>
        <dbReference type="EMBL" id="KAF1840122.1"/>
    </source>
</evidence>
<dbReference type="GeneID" id="63851585"/>
<comment type="caution">
    <text evidence="2">The sequence shown here is derived from an EMBL/GenBank/DDBJ whole genome shotgun (WGS) entry which is preliminary data.</text>
</comment>
<protein>
    <recommendedName>
        <fullName evidence="1">PD-(D/E)XK nuclease-like domain-containing protein</fullName>
    </recommendedName>
</protein>
<sequence>MWKKIKEIFLNARDCKNGGRDENAWCDDVVRPLVHLAMELYGNDRWWFQSVHVLPP</sequence>